<keyword evidence="1 5" id="KW-0723">Serine/threonine-protein kinase</keyword>
<dbReference type="NCBIfam" id="NF003742">
    <property type="entry name" value="PRK05339.1"/>
    <property type="match status" value="1"/>
</dbReference>
<dbReference type="Proteomes" id="UP000219023">
    <property type="component" value="Unassembled WGS sequence"/>
</dbReference>
<comment type="function">
    <text evidence="5">Bifunctional serine/threonine kinase and phosphorylase involved in the regulation of the phosphoenolpyruvate synthase (PEPS) by catalyzing its phosphorylation/dephosphorylation.</text>
</comment>
<evidence type="ECO:0000256" key="5">
    <source>
        <dbReference type="HAMAP-Rule" id="MF_01062"/>
    </source>
</evidence>
<dbReference type="PANTHER" id="PTHR31756:SF3">
    <property type="entry name" value="PYRUVATE, PHOSPHATE DIKINASE REGULATORY PROTEIN 1, CHLOROPLASTIC"/>
    <property type="match status" value="1"/>
</dbReference>
<dbReference type="GO" id="GO:0004674">
    <property type="term" value="F:protein serine/threonine kinase activity"/>
    <property type="evidence" value="ECO:0007669"/>
    <property type="project" value="UniProtKB-UniRule"/>
</dbReference>
<protein>
    <recommendedName>
        <fullName evidence="5">Putative phosphoenolpyruvate synthase regulatory protein</fullName>
        <shortName evidence="5">PEP synthase regulatory protein</shortName>
        <shortName evidence="5">PSRP</shortName>
        <ecNumber evidence="5">2.7.11.33</ecNumber>
        <ecNumber evidence="5">2.7.4.28</ecNumber>
    </recommendedName>
    <alternativeName>
        <fullName evidence="5">Pyruvate, water dikinase regulatory protein</fullName>
    </alternativeName>
</protein>
<sequence>MATSSQPVPREARRMFVPYQGGWLFTIGLIAKGLEYFYNNTAFSRFLVVGVPSATNAYLRLSERGQRIDRSFSPRSDITMPRTAYFISDGTGITAETLGRSLLAQFEGVELNLVVKPYIDTLEKAHTLAAIIAQTAERDGARPIVIDTIVDQSIRAIIADAPGFKVDIFSTFLAPLEEELATHSTYTVGRTHAIGRDDIYMHRIDAVHFALDNDDGARTHQYDQADVILVGVSRCGKTPTSLYLALQFGIQAANYPLTEDDLDEDGTLSMPKALAPYRHKLFALTIDPRRLAAIRSERRPNSRYCSMDQCMQELQQAEALFRRYHIPYIDTTRFSIEEISTRMIAETSLTRRFSPR</sequence>
<evidence type="ECO:0000256" key="3">
    <source>
        <dbReference type="ARBA" id="ARBA00022741"/>
    </source>
</evidence>
<reference evidence="6 7" key="1">
    <citation type="submission" date="2017-08" db="EMBL/GenBank/DDBJ databases">
        <authorList>
            <person name="de Groot N.N."/>
        </authorList>
    </citation>
    <scope>NUCLEOTIDE SEQUENCE [LARGE SCALE GENOMIC DNA]</scope>
    <source>
        <strain evidence="6 7">USBA 855</strain>
    </source>
</reference>
<keyword evidence="2 5" id="KW-0808">Transferase</keyword>
<evidence type="ECO:0000313" key="7">
    <source>
        <dbReference type="Proteomes" id="UP000219023"/>
    </source>
</evidence>
<dbReference type="Pfam" id="PF03618">
    <property type="entry name" value="Kinase-PPPase"/>
    <property type="match status" value="1"/>
</dbReference>
<dbReference type="GO" id="GO:0016776">
    <property type="term" value="F:phosphotransferase activity, phosphate group as acceptor"/>
    <property type="evidence" value="ECO:0007669"/>
    <property type="project" value="UniProtKB-UniRule"/>
</dbReference>
<feature type="binding site" evidence="5">
    <location>
        <begin position="231"/>
        <end position="238"/>
    </location>
    <ligand>
        <name>ADP</name>
        <dbReference type="ChEBI" id="CHEBI:456216"/>
    </ligand>
</feature>
<keyword evidence="3 5" id="KW-0547">Nucleotide-binding</keyword>
<comment type="similarity">
    <text evidence="5">Belongs to the pyruvate, phosphate/water dikinase regulatory protein family. PSRP subfamily.</text>
</comment>
<dbReference type="EC" id="2.7.11.33" evidence="5"/>
<comment type="catalytic activity">
    <reaction evidence="5">
        <text>[pyruvate, water dikinase] + ADP = [pyruvate, water dikinase]-phosphate + AMP + H(+)</text>
        <dbReference type="Rhea" id="RHEA:46020"/>
        <dbReference type="Rhea" id="RHEA-COMP:11425"/>
        <dbReference type="Rhea" id="RHEA-COMP:11426"/>
        <dbReference type="ChEBI" id="CHEBI:15378"/>
        <dbReference type="ChEBI" id="CHEBI:43176"/>
        <dbReference type="ChEBI" id="CHEBI:68546"/>
        <dbReference type="ChEBI" id="CHEBI:456215"/>
        <dbReference type="ChEBI" id="CHEBI:456216"/>
        <dbReference type="EC" id="2.7.11.33"/>
    </reaction>
</comment>
<evidence type="ECO:0000256" key="1">
    <source>
        <dbReference type="ARBA" id="ARBA00022527"/>
    </source>
</evidence>
<organism evidence="6 7">
    <name type="scientific">Chromohalobacter canadensis</name>
    <dbReference type="NCBI Taxonomy" id="141389"/>
    <lineage>
        <taxon>Bacteria</taxon>
        <taxon>Pseudomonadati</taxon>
        <taxon>Pseudomonadota</taxon>
        <taxon>Gammaproteobacteria</taxon>
        <taxon>Oceanospirillales</taxon>
        <taxon>Halomonadaceae</taxon>
        <taxon>Chromohalobacter</taxon>
    </lineage>
</organism>
<dbReference type="GO" id="GO:0043531">
    <property type="term" value="F:ADP binding"/>
    <property type="evidence" value="ECO:0007669"/>
    <property type="project" value="UniProtKB-UniRule"/>
</dbReference>
<dbReference type="EMBL" id="OBQJ01000005">
    <property type="protein sequence ID" value="SOC55226.1"/>
    <property type="molecule type" value="Genomic_DNA"/>
</dbReference>
<dbReference type="InterPro" id="IPR026530">
    <property type="entry name" value="PSRP"/>
</dbReference>
<dbReference type="PANTHER" id="PTHR31756">
    <property type="entry name" value="PYRUVATE, PHOSPHATE DIKINASE REGULATORY PROTEIN 1, CHLOROPLASTIC"/>
    <property type="match status" value="1"/>
</dbReference>
<accession>A0A285VPR7</accession>
<dbReference type="InterPro" id="IPR005177">
    <property type="entry name" value="Kinase-pyrophosphorylase"/>
</dbReference>
<dbReference type="HAMAP" id="MF_01062">
    <property type="entry name" value="PSRP"/>
    <property type="match status" value="1"/>
</dbReference>
<name>A0A285VPR7_9GAMM</name>
<dbReference type="AlphaFoldDB" id="A0A285VPR7"/>
<keyword evidence="4 5" id="KW-0418">Kinase</keyword>
<proteinExistence type="inferred from homology"/>
<dbReference type="EC" id="2.7.4.28" evidence="5"/>
<dbReference type="GO" id="GO:0005524">
    <property type="term" value="F:ATP binding"/>
    <property type="evidence" value="ECO:0007669"/>
    <property type="project" value="InterPro"/>
</dbReference>
<evidence type="ECO:0000256" key="4">
    <source>
        <dbReference type="ARBA" id="ARBA00022777"/>
    </source>
</evidence>
<gene>
    <name evidence="6" type="ORF">SAMN05421509_1054</name>
</gene>
<comment type="catalytic activity">
    <reaction evidence="5">
        <text>[pyruvate, water dikinase]-phosphate + phosphate + H(+) = [pyruvate, water dikinase] + diphosphate</text>
        <dbReference type="Rhea" id="RHEA:48580"/>
        <dbReference type="Rhea" id="RHEA-COMP:11425"/>
        <dbReference type="Rhea" id="RHEA-COMP:11426"/>
        <dbReference type="ChEBI" id="CHEBI:15378"/>
        <dbReference type="ChEBI" id="CHEBI:33019"/>
        <dbReference type="ChEBI" id="CHEBI:43176"/>
        <dbReference type="ChEBI" id="CHEBI:43474"/>
        <dbReference type="ChEBI" id="CHEBI:68546"/>
        <dbReference type="EC" id="2.7.4.28"/>
    </reaction>
</comment>
<evidence type="ECO:0000313" key="6">
    <source>
        <dbReference type="EMBL" id="SOC55226.1"/>
    </source>
</evidence>
<evidence type="ECO:0000256" key="2">
    <source>
        <dbReference type="ARBA" id="ARBA00022679"/>
    </source>
</evidence>